<gene>
    <name evidence="2" type="ORF">THITE_2112452</name>
</gene>
<dbReference type="EMBL" id="CP003010">
    <property type="protein sequence ID" value="AEO65452.1"/>
    <property type="molecule type" value="Genomic_DNA"/>
</dbReference>
<dbReference type="RefSeq" id="XP_003651788.1">
    <property type="nucleotide sequence ID" value="XM_003651740.1"/>
</dbReference>
<dbReference type="HOGENOM" id="CLU_2672851_0_0_1"/>
<feature type="region of interest" description="Disordered" evidence="1">
    <location>
        <begin position="1"/>
        <end position="21"/>
    </location>
</feature>
<accession>G2QZ20</accession>
<dbReference type="OrthoDB" id="167398at2759"/>
<reference evidence="2 3" key="1">
    <citation type="journal article" date="2011" name="Nat. Biotechnol.">
        <title>Comparative genomic analysis of the thermophilic biomass-degrading fungi Myceliophthora thermophila and Thielavia terrestris.</title>
        <authorList>
            <person name="Berka R.M."/>
            <person name="Grigoriev I.V."/>
            <person name="Otillar R."/>
            <person name="Salamov A."/>
            <person name="Grimwood J."/>
            <person name="Reid I."/>
            <person name="Ishmael N."/>
            <person name="John T."/>
            <person name="Darmond C."/>
            <person name="Moisan M.-C."/>
            <person name="Henrissat B."/>
            <person name="Coutinho P.M."/>
            <person name="Lombard V."/>
            <person name="Natvig D.O."/>
            <person name="Lindquist E."/>
            <person name="Schmutz J."/>
            <person name="Lucas S."/>
            <person name="Harris P."/>
            <person name="Powlowski J."/>
            <person name="Bellemare A."/>
            <person name="Taylor D."/>
            <person name="Butler G."/>
            <person name="de Vries R.P."/>
            <person name="Allijn I.E."/>
            <person name="van den Brink J."/>
            <person name="Ushinsky S."/>
            <person name="Storms R."/>
            <person name="Powell A.J."/>
            <person name="Paulsen I.T."/>
            <person name="Elbourne L.D.H."/>
            <person name="Baker S.E."/>
            <person name="Magnuson J."/>
            <person name="LaBoissiere S."/>
            <person name="Clutterbuck A.J."/>
            <person name="Martinez D."/>
            <person name="Wogulis M."/>
            <person name="de Leon A.L."/>
            <person name="Rey M.W."/>
            <person name="Tsang A."/>
        </authorList>
    </citation>
    <scope>NUCLEOTIDE SEQUENCE [LARGE SCALE GENOMIC DNA]</scope>
    <source>
        <strain evidence="3">ATCC 38088 / NRRL 8126</strain>
    </source>
</reference>
<protein>
    <submittedName>
        <fullName evidence="2">Uncharacterized protein</fullName>
    </submittedName>
</protein>
<name>G2QZ20_THETT</name>
<dbReference type="Proteomes" id="UP000008181">
    <property type="component" value="Chromosome 2"/>
</dbReference>
<dbReference type="AlphaFoldDB" id="G2QZ20"/>
<evidence type="ECO:0000313" key="3">
    <source>
        <dbReference type="Proteomes" id="UP000008181"/>
    </source>
</evidence>
<dbReference type="GeneID" id="11520747"/>
<organism evidence="2 3">
    <name type="scientific">Thermothielavioides terrestris (strain ATCC 38088 / NRRL 8126)</name>
    <name type="common">Thielavia terrestris</name>
    <dbReference type="NCBI Taxonomy" id="578455"/>
    <lineage>
        <taxon>Eukaryota</taxon>
        <taxon>Fungi</taxon>
        <taxon>Dikarya</taxon>
        <taxon>Ascomycota</taxon>
        <taxon>Pezizomycotina</taxon>
        <taxon>Sordariomycetes</taxon>
        <taxon>Sordariomycetidae</taxon>
        <taxon>Sordariales</taxon>
        <taxon>Chaetomiaceae</taxon>
        <taxon>Thermothielavioides</taxon>
        <taxon>Thermothielavioides terrestris</taxon>
    </lineage>
</organism>
<proteinExistence type="predicted"/>
<evidence type="ECO:0000313" key="2">
    <source>
        <dbReference type="EMBL" id="AEO65452.1"/>
    </source>
</evidence>
<keyword evidence="3" id="KW-1185">Reference proteome</keyword>
<dbReference type="KEGG" id="ttt:THITE_2112452"/>
<sequence>MPFSSVHGRGGTESGSQPLMRSQAHSLGVTAHFGAFQPNVDFVSQGFELCEYVGNRNGTLSLVNLSIATSGFIAR</sequence>
<evidence type="ECO:0000256" key="1">
    <source>
        <dbReference type="SAM" id="MobiDB-lite"/>
    </source>
</evidence>